<evidence type="ECO:0000256" key="1">
    <source>
        <dbReference type="SAM" id="SignalP"/>
    </source>
</evidence>
<feature type="chain" id="PRO_5010285670" description="Sel1 repeat protein" evidence="1">
    <location>
        <begin position="26"/>
        <end position="335"/>
    </location>
</feature>
<dbReference type="SUPFAM" id="SSF81901">
    <property type="entry name" value="HCP-like"/>
    <property type="match status" value="1"/>
</dbReference>
<evidence type="ECO:0008006" key="4">
    <source>
        <dbReference type="Google" id="ProtNLM"/>
    </source>
</evidence>
<dbReference type="EMBL" id="FOAS01000010">
    <property type="protein sequence ID" value="SEL27433.1"/>
    <property type="molecule type" value="Genomic_DNA"/>
</dbReference>
<feature type="signal peptide" evidence="1">
    <location>
        <begin position="1"/>
        <end position="25"/>
    </location>
</feature>
<dbReference type="InterPro" id="IPR006597">
    <property type="entry name" value="Sel1-like"/>
</dbReference>
<reference evidence="2 3" key="1">
    <citation type="submission" date="2016-10" db="EMBL/GenBank/DDBJ databases">
        <authorList>
            <person name="de Groot N.N."/>
        </authorList>
    </citation>
    <scope>NUCLEOTIDE SEQUENCE [LARGE SCALE GENOMIC DNA]</scope>
    <source>
        <strain evidence="2 3">JCM 19513</strain>
    </source>
</reference>
<organism evidence="2 3">
    <name type="scientific">Atopomonas hussainii</name>
    <dbReference type="NCBI Taxonomy" id="1429083"/>
    <lineage>
        <taxon>Bacteria</taxon>
        <taxon>Pseudomonadati</taxon>
        <taxon>Pseudomonadota</taxon>
        <taxon>Gammaproteobacteria</taxon>
        <taxon>Pseudomonadales</taxon>
        <taxon>Pseudomonadaceae</taxon>
        <taxon>Atopomonas</taxon>
    </lineage>
</organism>
<accession>A0A1H7NV78</accession>
<gene>
    <name evidence="2" type="ORF">SAMN05216214_11029</name>
</gene>
<dbReference type="Pfam" id="PF08238">
    <property type="entry name" value="Sel1"/>
    <property type="match status" value="1"/>
</dbReference>
<proteinExistence type="predicted"/>
<dbReference type="InterPro" id="IPR052748">
    <property type="entry name" value="ISR_Activator"/>
</dbReference>
<dbReference type="Proteomes" id="UP000185766">
    <property type="component" value="Unassembled WGS sequence"/>
</dbReference>
<dbReference type="Gene3D" id="1.25.40.10">
    <property type="entry name" value="Tetratricopeptide repeat domain"/>
    <property type="match status" value="1"/>
</dbReference>
<keyword evidence="3" id="KW-1185">Reference proteome</keyword>
<evidence type="ECO:0000313" key="2">
    <source>
        <dbReference type="EMBL" id="SEL27433.1"/>
    </source>
</evidence>
<dbReference type="SMART" id="SM00671">
    <property type="entry name" value="SEL1"/>
    <property type="match status" value="1"/>
</dbReference>
<protein>
    <recommendedName>
        <fullName evidence="4">Sel1 repeat protein</fullName>
    </recommendedName>
</protein>
<dbReference type="RefSeq" id="WP_074868304.1">
    <property type="nucleotide sequence ID" value="NZ_FOAS01000010.1"/>
</dbReference>
<sequence length="335" mass="36259">MPTHFKSHSIFSIGALLLCTLSGQASETQSETTCGTGDFRAFFQQFASDSALQQASIATPLTLQTLSKDPLPKIKLEKLDETQRLSALIPTLEQWTELGLTLEWLPPSAAVLRGQRGEYMRTFVFKRRSCWMLSRVEDWTLGGSQTITTSRNDAAHCLSRGKAYEHVANVEITPSTQQLFIAALDSYLCAAADGSAEASYSAASLSLSGQAPRLENKQIEELYTAAAKQLPEAGLPLSDFYCDEGNYSSERPCANPDKAAQALIASAAMGSAEALNQLGYAYEAGTLVEQNIHHALACYNTAAAMGHERAAKNIKRLIGKGIEPTKQVKCIEAGR</sequence>
<name>A0A1H7NV78_9GAMM</name>
<keyword evidence="1" id="KW-0732">Signal</keyword>
<dbReference type="InterPro" id="IPR011990">
    <property type="entry name" value="TPR-like_helical_dom_sf"/>
</dbReference>
<dbReference type="AlphaFoldDB" id="A0A1H7NV78"/>
<dbReference type="PANTHER" id="PTHR45011">
    <property type="entry name" value="DAP3-BINDING CELL DEATH ENHANCER 1"/>
    <property type="match status" value="1"/>
</dbReference>
<evidence type="ECO:0000313" key="3">
    <source>
        <dbReference type="Proteomes" id="UP000185766"/>
    </source>
</evidence>
<dbReference type="PANTHER" id="PTHR45011:SF1">
    <property type="entry name" value="DAP3-BINDING CELL DEATH ENHANCER 1"/>
    <property type="match status" value="1"/>
</dbReference>